<accession>A0A6J7KDT3</accession>
<dbReference type="Pfam" id="PF00903">
    <property type="entry name" value="Glyoxalase"/>
    <property type="match status" value="1"/>
</dbReference>
<sequence>MSFKVQGVHHIGITVRDMKRSFEWYSKMFDLKPGPVNHGQGQELSDAVQVEGAELSFSMIEIGGTRIEFLEYHNPRGKDFDLKNGDVGATHICIQIDDMDSAYETLLARGAVFNAPPVTLTEGELAGSRWAYLRDPDGIQLEIWDSPSI</sequence>
<gene>
    <name evidence="3" type="ORF">UFOPK3837_00514</name>
</gene>
<evidence type="ECO:0000313" key="3">
    <source>
        <dbReference type="EMBL" id="CAB4952194.1"/>
    </source>
</evidence>
<feature type="domain" description="VOC" evidence="2">
    <location>
        <begin position="7"/>
        <end position="146"/>
    </location>
</feature>
<dbReference type="InterPro" id="IPR029068">
    <property type="entry name" value="Glyas_Bleomycin-R_OHBP_Dase"/>
</dbReference>
<dbReference type="GO" id="GO:0004493">
    <property type="term" value="F:methylmalonyl-CoA epimerase activity"/>
    <property type="evidence" value="ECO:0007669"/>
    <property type="project" value="TreeGrafter"/>
</dbReference>
<dbReference type="InterPro" id="IPR051785">
    <property type="entry name" value="MMCE/EMCE_epimerase"/>
</dbReference>
<name>A0A6J7KDT3_9ZZZZ</name>
<organism evidence="3">
    <name type="scientific">freshwater metagenome</name>
    <dbReference type="NCBI Taxonomy" id="449393"/>
    <lineage>
        <taxon>unclassified sequences</taxon>
        <taxon>metagenomes</taxon>
        <taxon>ecological metagenomes</taxon>
    </lineage>
</organism>
<evidence type="ECO:0000256" key="1">
    <source>
        <dbReference type="ARBA" id="ARBA00022723"/>
    </source>
</evidence>
<dbReference type="InterPro" id="IPR037523">
    <property type="entry name" value="VOC_core"/>
</dbReference>
<dbReference type="SUPFAM" id="SSF54593">
    <property type="entry name" value="Glyoxalase/Bleomycin resistance protein/Dihydroxybiphenyl dioxygenase"/>
    <property type="match status" value="1"/>
</dbReference>
<dbReference type="InterPro" id="IPR004360">
    <property type="entry name" value="Glyas_Fos-R_dOase_dom"/>
</dbReference>
<protein>
    <submittedName>
        <fullName evidence="3">Unannotated protein</fullName>
    </submittedName>
</protein>
<dbReference type="PROSITE" id="PS51819">
    <property type="entry name" value="VOC"/>
    <property type="match status" value="1"/>
</dbReference>
<dbReference type="PANTHER" id="PTHR43048:SF3">
    <property type="entry name" value="METHYLMALONYL-COA EPIMERASE, MITOCHONDRIAL"/>
    <property type="match status" value="1"/>
</dbReference>
<dbReference type="EMBL" id="CAFBNO010000014">
    <property type="protein sequence ID" value="CAB4952194.1"/>
    <property type="molecule type" value="Genomic_DNA"/>
</dbReference>
<reference evidence="3" key="1">
    <citation type="submission" date="2020-05" db="EMBL/GenBank/DDBJ databases">
        <authorList>
            <person name="Chiriac C."/>
            <person name="Salcher M."/>
            <person name="Ghai R."/>
            <person name="Kavagutti S V."/>
        </authorList>
    </citation>
    <scope>NUCLEOTIDE SEQUENCE</scope>
</reference>
<dbReference type="GO" id="GO:0046491">
    <property type="term" value="P:L-methylmalonyl-CoA metabolic process"/>
    <property type="evidence" value="ECO:0007669"/>
    <property type="project" value="TreeGrafter"/>
</dbReference>
<proteinExistence type="predicted"/>
<dbReference type="GO" id="GO:0046872">
    <property type="term" value="F:metal ion binding"/>
    <property type="evidence" value="ECO:0007669"/>
    <property type="project" value="UniProtKB-KW"/>
</dbReference>
<keyword evidence="1" id="KW-0479">Metal-binding</keyword>
<dbReference type="AlphaFoldDB" id="A0A6J7KDT3"/>
<evidence type="ECO:0000259" key="2">
    <source>
        <dbReference type="PROSITE" id="PS51819"/>
    </source>
</evidence>
<dbReference type="Gene3D" id="3.10.180.10">
    <property type="entry name" value="2,3-Dihydroxybiphenyl 1,2-Dioxygenase, domain 1"/>
    <property type="match status" value="1"/>
</dbReference>
<dbReference type="PANTHER" id="PTHR43048">
    <property type="entry name" value="METHYLMALONYL-COA EPIMERASE"/>
    <property type="match status" value="1"/>
</dbReference>